<feature type="transmembrane region" description="Helical" evidence="1">
    <location>
        <begin position="12"/>
        <end position="35"/>
    </location>
</feature>
<comment type="caution">
    <text evidence="2">The sequence shown here is derived from an EMBL/GenBank/DDBJ whole genome shotgun (WGS) entry which is preliminary data.</text>
</comment>
<evidence type="ECO:0000313" key="3">
    <source>
        <dbReference type="Proteomes" id="UP000648801"/>
    </source>
</evidence>
<keyword evidence="1" id="KW-1133">Transmembrane helix</keyword>
<feature type="transmembrane region" description="Helical" evidence="1">
    <location>
        <begin position="47"/>
        <end position="64"/>
    </location>
</feature>
<feature type="transmembrane region" description="Helical" evidence="1">
    <location>
        <begin position="71"/>
        <end position="89"/>
    </location>
</feature>
<accession>A0A916RY00</accession>
<evidence type="ECO:0000256" key="1">
    <source>
        <dbReference type="SAM" id="Phobius"/>
    </source>
</evidence>
<keyword evidence="1" id="KW-0472">Membrane</keyword>
<dbReference type="Proteomes" id="UP000648801">
    <property type="component" value="Unassembled WGS sequence"/>
</dbReference>
<organism evidence="2 3">
    <name type="scientific">Edaphobacter acidisoli</name>
    <dbReference type="NCBI Taxonomy" id="2040573"/>
    <lineage>
        <taxon>Bacteria</taxon>
        <taxon>Pseudomonadati</taxon>
        <taxon>Acidobacteriota</taxon>
        <taxon>Terriglobia</taxon>
        <taxon>Terriglobales</taxon>
        <taxon>Acidobacteriaceae</taxon>
        <taxon>Edaphobacter</taxon>
    </lineage>
</organism>
<evidence type="ECO:0000313" key="2">
    <source>
        <dbReference type="EMBL" id="GGA72325.1"/>
    </source>
</evidence>
<sequence>MSDETRPNVRGQMLPGIAGISMFMIFMTMLNAYAALRGSFGNGTAKYGVLAMCSLLAVGIFGLLRLKKWGWALVTAGCLLLSVGDFFYFEKTHAGFFLVRGLFDLMFFLYLARTEVRERLL</sequence>
<dbReference type="RefSeq" id="WP_188759560.1">
    <property type="nucleotide sequence ID" value="NZ_BMJB01000001.1"/>
</dbReference>
<reference evidence="2" key="1">
    <citation type="journal article" date="2014" name="Int. J. Syst. Evol. Microbiol.">
        <title>Complete genome sequence of Corynebacterium casei LMG S-19264T (=DSM 44701T), isolated from a smear-ripened cheese.</title>
        <authorList>
            <consortium name="US DOE Joint Genome Institute (JGI-PGF)"/>
            <person name="Walter F."/>
            <person name="Albersmeier A."/>
            <person name="Kalinowski J."/>
            <person name="Ruckert C."/>
        </authorList>
    </citation>
    <scope>NUCLEOTIDE SEQUENCE</scope>
    <source>
        <strain evidence="2">CGMCC 1.15447</strain>
    </source>
</reference>
<dbReference type="AlphaFoldDB" id="A0A916RY00"/>
<reference evidence="2" key="2">
    <citation type="submission" date="2020-09" db="EMBL/GenBank/DDBJ databases">
        <authorList>
            <person name="Sun Q."/>
            <person name="Zhou Y."/>
        </authorList>
    </citation>
    <scope>NUCLEOTIDE SEQUENCE</scope>
    <source>
        <strain evidence="2">CGMCC 1.15447</strain>
    </source>
</reference>
<name>A0A916RY00_9BACT</name>
<feature type="transmembrane region" description="Helical" evidence="1">
    <location>
        <begin position="95"/>
        <end position="112"/>
    </location>
</feature>
<protein>
    <submittedName>
        <fullName evidence="2">Uncharacterized protein</fullName>
    </submittedName>
</protein>
<gene>
    <name evidence="2" type="ORF">GCM10011507_24940</name>
</gene>
<keyword evidence="3" id="KW-1185">Reference proteome</keyword>
<dbReference type="EMBL" id="BMJB01000001">
    <property type="protein sequence ID" value="GGA72325.1"/>
    <property type="molecule type" value="Genomic_DNA"/>
</dbReference>
<proteinExistence type="predicted"/>
<keyword evidence="1" id="KW-0812">Transmembrane</keyword>